<reference evidence="3 4" key="1">
    <citation type="submission" date="2019-02" db="EMBL/GenBank/DDBJ databases">
        <title>Deep-cultivation of Planctomycetes and their phenomic and genomic characterization uncovers novel biology.</title>
        <authorList>
            <person name="Wiegand S."/>
            <person name="Jogler M."/>
            <person name="Boedeker C."/>
            <person name="Pinto D."/>
            <person name="Vollmers J."/>
            <person name="Rivas-Marin E."/>
            <person name="Kohn T."/>
            <person name="Peeters S.H."/>
            <person name="Heuer A."/>
            <person name="Rast P."/>
            <person name="Oberbeckmann S."/>
            <person name="Bunk B."/>
            <person name="Jeske O."/>
            <person name="Meyerdierks A."/>
            <person name="Storesund J.E."/>
            <person name="Kallscheuer N."/>
            <person name="Luecker S."/>
            <person name="Lage O.M."/>
            <person name="Pohl T."/>
            <person name="Merkel B.J."/>
            <person name="Hornburger P."/>
            <person name="Mueller R.-W."/>
            <person name="Bruemmer F."/>
            <person name="Labrenz M."/>
            <person name="Spormann A.M."/>
            <person name="Op den Camp H."/>
            <person name="Overmann J."/>
            <person name="Amann R."/>
            <person name="Jetten M.S.M."/>
            <person name="Mascher T."/>
            <person name="Medema M.H."/>
            <person name="Devos D.P."/>
            <person name="Kaster A.-K."/>
            <person name="Ovreas L."/>
            <person name="Rohde M."/>
            <person name="Galperin M.Y."/>
            <person name="Jogler C."/>
        </authorList>
    </citation>
    <scope>NUCLEOTIDE SEQUENCE [LARGE SCALE GENOMIC DNA]</scope>
    <source>
        <strain evidence="3 4">HG66A1</strain>
    </source>
</reference>
<evidence type="ECO:0000313" key="3">
    <source>
        <dbReference type="EMBL" id="QDT22288.1"/>
    </source>
</evidence>
<dbReference type="PANTHER" id="PTHR46246:SF1">
    <property type="entry name" value="GUANOSINE-3',5'-BIS(DIPHOSPHATE) 3'-PYROPHOSPHOHYDROLASE MESH1"/>
    <property type="match status" value="1"/>
</dbReference>
<dbReference type="EMBL" id="CP036266">
    <property type="protein sequence ID" value="QDT22288.1"/>
    <property type="molecule type" value="Genomic_DNA"/>
</dbReference>
<evidence type="ECO:0000259" key="2">
    <source>
        <dbReference type="SMART" id="SM00471"/>
    </source>
</evidence>
<evidence type="ECO:0000313" key="4">
    <source>
        <dbReference type="Proteomes" id="UP000320421"/>
    </source>
</evidence>
<keyword evidence="1" id="KW-0175">Coiled coil</keyword>
<feature type="domain" description="HD/PDEase" evidence="2">
    <location>
        <begin position="28"/>
        <end position="141"/>
    </location>
</feature>
<dbReference type="GO" id="GO:0008893">
    <property type="term" value="F:guanosine-3',5'-bis(diphosphate) 3'-diphosphatase activity"/>
    <property type="evidence" value="ECO:0007669"/>
    <property type="project" value="TreeGrafter"/>
</dbReference>
<feature type="coiled-coil region" evidence="1">
    <location>
        <begin position="85"/>
        <end position="142"/>
    </location>
</feature>
<proteinExistence type="predicted"/>
<protein>
    <submittedName>
        <fullName evidence="3">GTP pyrophosphokinase</fullName>
        <ecNumber evidence="3">2.7.6.5</ecNumber>
    </submittedName>
</protein>
<keyword evidence="3" id="KW-0418">Kinase</keyword>
<dbReference type="OrthoDB" id="272476at2"/>
<dbReference type="SMART" id="SM00471">
    <property type="entry name" value="HDc"/>
    <property type="match status" value="1"/>
</dbReference>
<organism evidence="3 4">
    <name type="scientific">Gimesia chilikensis</name>
    <dbReference type="NCBI Taxonomy" id="2605989"/>
    <lineage>
        <taxon>Bacteria</taxon>
        <taxon>Pseudomonadati</taxon>
        <taxon>Planctomycetota</taxon>
        <taxon>Planctomycetia</taxon>
        <taxon>Planctomycetales</taxon>
        <taxon>Planctomycetaceae</taxon>
        <taxon>Gimesia</taxon>
    </lineage>
</organism>
<dbReference type="InterPro" id="IPR003607">
    <property type="entry name" value="HD/PDEase_dom"/>
</dbReference>
<dbReference type="GO" id="GO:0008728">
    <property type="term" value="F:GTP diphosphokinase activity"/>
    <property type="evidence" value="ECO:0007669"/>
    <property type="project" value="UniProtKB-EC"/>
</dbReference>
<dbReference type="AlphaFoldDB" id="A0A517PSD5"/>
<name>A0A517PSD5_9PLAN</name>
<accession>A0A517PSD5</accession>
<evidence type="ECO:0000256" key="1">
    <source>
        <dbReference type="SAM" id="Coils"/>
    </source>
</evidence>
<gene>
    <name evidence="3" type="primary">relA</name>
    <name evidence="3" type="ORF">HG66A1_40950</name>
</gene>
<dbReference type="SUPFAM" id="SSF109604">
    <property type="entry name" value="HD-domain/PDEase-like"/>
    <property type="match status" value="1"/>
</dbReference>
<keyword evidence="3" id="KW-0808">Transferase</keyword>
<dbReference type="Gene3D" id="1.10.3210.10">
    <property type="entry name" value="Hypothetical protein af1432"/>
    <property type="match status" value="1"/>
</dbReference>
<dbReference type="CDD" id="cd00077">
    <property type="entry name" value="HDc"/>
    <property type="match status" value="1"/>
</dbReference>
<dbReference type="Pfam" id="PF13328">
    <property type="entry name" value="HD_4"/>
    <property type="match status" value="1"/>
</dbReference>
<dbReference type="RefSeq" id="WP_145187914.1">
    <property type="nucleotide sequence ID" value="NZ_CP036266.1"/>
</dbReference>
<dbReference type="Proteomes" id="UP000320421">
    <property type="component" value="Chromosome"/>
</dbReference>
<sequence>MDTLHSPVVENAIRVAAEAHKSQKRKSSGIPYIAHPMGVCLILVKAGFHEESILAAAALHDVVEDTALTFEDLEGTFSDEVLQYVREMTEEKETLEGAKRSWRDRKRDHIEVMQQASLGARAIELADKLHNLEAMLFDLQTEDRAEFWGHFGAPPEEIVQYYHSMIEAAGQSDERLVPLVKNCLSRLDELQKHMP</sequence>
<keyword evidence="4" id="KW-1185">Reference proteome</keyword>
<dbReference type="EC" id="2.7.6.5" evidence="3"/>
<dbReference type="PANTHER" id="PTHR46246">
    <property type="entry name" value="GUANOSINE-3',5'-BIS(DIPHOSPHATE) 3'-PYROPHOSPHOHYDROLASE MESH1"/>
    <property type="match status" value="1"/>
</dbReference>
<dbReference type="GO" id="GO:0016301">
    <property type="term" value="F:kinase activity"/>
    <property type="evidence" value="ECO:0007669"/>
    <property type="project" value="UniProtKB-KW"/>
</dbReference>
<dbReference type="InterPro" id="IPR052194">
    <property type="entry name" value="MESH1"/>
</dbReference>